<name>A0ACC1HU36_9FUNG</name>
<gene>
    <name evidence="1" type="primary">BFR2</name>
    <name evidence="1" type="ORF">EV182_002374</name>
</gene>
<evidence type="ECO:0000313" key="1">
    <source>
        <dbReference type="EMBL" id="KAJ1679278.1"/>
    </source>
</evidence>
<dbReference type="Proteomes" id="UP001145114">
    <property type="component" value="Unassembled WGS sequence"/>
</dbReference>
<comment type="caution">
    <text evidence="1">The sequence shown here is derived from an EMBL/GenBank/DDBJ whole genome shotgun (WGS) entry which is preliminary data.</text>
</comment>
<keyword evidence="2" id="KW-1185">Reference proteome</keyword>
<dbReference type="EMBL" id="JAMZIH010000482">
    <property type="protein sequence ID" value="KAJ1679278.1"/>
    <property type="molecule type" value="Genomic_DNA"/>
</dbReference>
<evidence type="ECO:0000313" key="2">
    <source>
        <dbReference type="Proteomes" id="UP001145114"/>
    </source>
</evidence>
<sequence length="530" mass="60161">MHAVDGNVGKKKKTLGEQLAELANPMPKDYDIADDDMVGKTVQGGKHQGFSDSGSEYESDESAGREHYIPVEQGMDSLGPKYTGKAASRKDLYEESSDSDGEESDETDGYPAVIDIEFKDRQNDDAEGHGSDSSDSGSDGEEENIAKQLRKLQEGEKDMLRSLTQSVKDDAEKGRHVLHQTRLWDGFLDIRIRTQKLINLANELPLPGKFAELTASLSSDELEGTTRDITTLLCELVEARQDLWRNNNQCAETPEAEWPRRKRKHGELEWEDDLDKVWDNLESMRKIFRPYRDSTIEKWSRKVQIASGGSAVLGKLKAINQSVLHQVQQMLGNEERLVQRTQIKRVRYDIIGEERSDESREEGDNKEDQQMRQQDPHLKDRNTEIFDDTDFYQLLLRELIESRMADNDDPSSALGARWAAIKQQAKQKKTRDVDTKASKGRKIRYHVQEKIQNWMAPIPKGTWHESMVDELFSSLFGQKISIRVDDDNNDDGSEPEGDESNDITAAHVHDADGGKSNQGRLQQKGIRLFA</sequence>
<protein>
    <submittedName>
        <fullName evidence="1">rRNA-processing protein bfr2</fullName>
    </submittedName>
</protein>
<accession>A0ACC1HU36</accession>
<reference evidence="1" key="1">
    <citation type="submission" date="2022-06" db="EMBL/GenBank/DDBJ databases">
        <title>Phylogenomic reconstructions and comparative analyses of Kickxellomycotina fungi.</title>
        <authorList>
            <person name="Reynolds N.K."/>
            <person name="Stajich J.E."/>
            <person name="Barry K."/>
            <person name="Grigoriev I.V."/>
            <person name="Crous P."/>
            <person name="Smith M.E."/>
        </authorList>
    </citation>
    <scope>NUCLEOTIDE SEQUENCE</scope>
    <source>
        <strain evidence="1">RSA 2271</strain>
    </source>
</reference>
<organism evidence="1 2">
    <name type="scientific">Spiromyces aspiralis</name>
    <dbReference type="NCBI Taxonomy" id="68401"/>
    <lineage>
        <taxon>Eukaryota</taxon>
        <taxon>Fungi</taxon>
        <taxon>Fungi incertae sedis</taxon>
        <taxon>Zoopagomycota</taxon>
        <taxon>Kickxellomycotina</taxon>
        <taxon>Kickxellomycetes</taxon>
        <taxon>Kickxellales</taxon>
        <taxon>Kickxellaceae</taxon>
        <taxon>Spiromyces</taxon>
    </lineage>
</organism>
<proteinExistence type="predicted"/>